<dbReference type="OrthoDB" id="7240756at2"/>
<reference evidence="2 3" key="1">
    <citation type="submission" date="2012-10" db="EMBL/GenBank/DDBJ databases">
        <title>Genome sequencing of Tanticharoenia sakaeratensis NBRC 103193.</title>
        <authorList>
            <person name="Azuma Y."/>
            <person name="Hadano H."/>
            <person name="Hirakawa H."/>
            <person name="Matsushita K."/>
        </authorList>
    </citation>
    <scope>NUCLEOTIDE SEQUENCE [LARGE SCALE GENOMIC DNA]</scope>
    <source>
        <strain evidence="2 3">NBRC 103193</strain>
    </source>
</reference>
<name>A0A0D6MI97_9PROT</name>
<proteinExistence type="predicted"/>
<keyword evidence="1" id="KW-0732">Signal</keyword>
<sequence length="329" mass="34764">MPYKSEDLVNTRRWRLFAGAVLLRLACGAAAAMPGDDQAYTGTLDSPPVPLTKAGGVYVQPYLYLGAPTGVFNAEGDEHPVENAETSASSLTIVKYGLTHWLSIYTTPEVSYGWGPAGTTSGPRLNDLPVILQGYVLDRQGRTWHTSVTLDLGMDFPTGAYDRLSRGQNGTGSGAYAFRYGLIDQTAFKFQGLPPFRTRLWALNGQPLATAPLHGLSVYGTHAGFSGHVAPEAFGSAGGAIELALDRHVVLGLDVIRDWSSGSRVSGRCAGQNSGTTFNTAAGNDWFFVPAVEYNFSSTLGLVGGVGVTGHGHDATQQIVGTAALAMTF</sequence>
<keyword evidence="3" id="KW-1185">Reference proteome</keyword>
<dbReference type="EMBL" id="BALE01000009">
    <property type="protein sequence ID" value="GAN53231.1"/>
    <property type="molecule type" value="Genomic_DNA"/>
</dbReference>
<dbReference type="RefSeq" id="WP_148505820.1">
    <property type="nucleotide sequence ID" value="NZ_BALE01000009.1"/>
</dbReference>
<gene>
    <name evidence="2" type="ORF">Tasa_009_026</name>
</gene>
<evidence type="ECO:0000313" key="2">
    <source>
        <dbReference type="EMBL" id="GAN53231.1"/>
    </source>
</evidence>
<feature type="signal peptide" evidence="1">
    <location>
        <begin position="1"/>
        <end position="31"/>
    </location>
</feature>
<dbReference type="Proteomes" id="UP000032679">
    <property type="component" value="Unassembled WGS sequence"/>
</dbReference>
<evidence type="ECO:0000256" key="1">
    <source>
        <dbReference type="SAM" id="SignalP"/>
    </source>
</evidence>
<evidence type="ECO:0008006" key="4">
    <source>
        <dbReference type="Google" id="ProtNLM"/>
    </source>
</evidence>
<feature type="chain" id="PRO_5002307853" description="Transporter" evidence="1">
    <location>
        <begin position="32"/>
        <end position="329"/>
    </location>
</feature>
<dbReference type="STRING" id="1231623.Tasa_009_026"/>
<comment type="caution">
    <text evidence="2">The sequence shown here is derived from an EMBL/GenBank/DDBJ whole genome shotgun (WGS) entry which is preliminary data.</text>
</comment>
<accession>A0A0D6MI97</accession>
<dbReference type="AlphaFoldDB" id="A0A0D6MI97"/>
<protein>
    <recommendedName>
        <fullName evidence="4">Transporter</fullName>
    </recommendedName>
</protein>
<organism evidence="2 3">
    <name type="scientific">Tanticharoenia sakaeratensis NBRC 103193</name>
    <dbReference type="NCBI Taxonomy" id="1231623"/>
    <lineage>
        <taxon>Bacteria</taxon>
        <taxon>Pseudomonadati</taxon>
        <taxon>Pseudomonadota</taxon>
        <taxon>Alphaproteobacteria</taxon>
        <taxon>Acetobacterales</taxon>
        <taxon>Acetobacteraceae</taxon>
        <taxon>Tanticharoenia</taxon>
    </lineage>
</organism>
<evidence type="ECO:0000313" key="3">
    <source>
        <dbReference type="Proteomes" id="UP000032679"/>
    </source>
</evidence>